<dbReference type="AlphaFoldDB" id="A0A552G6N2"/>
<dbReference type="Gene3D" id="3.10.450.50">
    <property type="match status" value="1"/>
</dbReference>
<comment type="caution">
    <text evidence="2">The sequence shown here is derived from an EMBL/GenBank/DDBJ whole genome shotgun (WGS) entry which is preliminary data.</text>
</comment>
<dbReference type="Pfam" id="PF16247">
    <property type="entry name" value="DUF4904"/>
    <property type="match status" value="1"/>
</dbReference>
<dbReference type="EMBL" id="SFBE01000021">
    <property type="protein sequence ID" value="TRU54621.1"/>
    <property type="molecule type" value="Genomic_DNA"/>
</dbReference>
<organism evidence="2 3">
    <name type="scientific">Microcystis aeruginosa Ma_QC_Ch_20071001_S25D</name>
    <dbReference type="NCBI Taxonomy" id="2486250"/>
    <lineage>
        <taxon>Bacteria</taxon>
        <taxon>Bacillati</taxon>
        <taxon>Cyanobacteriota</taxon>
        <taxon>Cyanophyceae</taxon>
        <taxon>Oscillatoriophycideae</taxon>
        <taxon>Chroococcales</taxon>
        <taxon>Microcystaceae</taxon>
        <taxon>Microcystis</taxon>
    </lineage>
</organism>
<feature type="domain" description="DUF4904" evidence="1">
    <location>
        <begin position="1"/>
        <end position="129"/>
    </location>
</feature>
<dbReference type="Proteomes" id="UP000316958">
    <property type="component" value="Unassembled WGS sequence"/>
</dbReference>
<gene>
    <name evidence="2" type="ORF">EWV57_01160</name>
</gene>
<sequence>MDKEEYRHIIDTYFRAFGTGYFSEVQFSSQIQFLSPISERTINGTEDVLRFVSGVATRVSEVNVLSITIEYPRASGVWQMKTTKGTLYTLHNFFRLDEEGLVYIWPMFDPKAIIDNPAGLIQWLTGNGY</sequence>
<dbReference type="SUPFAM" id="SSF54427">
    <property type="entry name" value="NTF2-like"/>
    <property type="match status" value="1"/>
</dbReference>
<evidence type="ECO:0000313" key="2">
    <source>
        <dbReference type="EMBL" id="TRU54621.1"/>
    </source>
</evidence>
<reference evidence="2 3" key="1">
    <citation type="submission" date="2019-01" db="EMBL/GenBank/DDBJ databases">
        <title>Coherence of Microcystis species and biogeography revealed through population genomics.</title>
        <authorList>
            <person name="Perez-Carrascal O.M."/>
            <person name="Terrat Y."/>
            <person name="Giani A."/>
            <person name="Fortin N."/>
            <person name="Tromas N."/>
            <person name="Shapiro B.J."/>
        </authorList>
    </citation>
    <scope>NUCLEOTIDE SEQUENCE [LARGE SCALE GENOMIC DNA]</scope>
    <source>
        <strain evidence="2">Ma_QC_Ch_20071001_S25D</strain>
    </source>
</reference>
<protein>
    <submittedName>
        <fullName evidence="2">DUF4904 domain-containing protein</fullName>
    </submittedName>
</protein>
<name>A0A552G6N2_MICAE</name>
<evidence type="ECO:0000259" key="1">
    <source>
        <dbReference type="Pfam" id="PF16247"/>
    </source>
</evidence>
<accession>A0A552G6N2</accession>
<dbReference type="InterPro" id="IPR032710">
    <property type="entry name" value="NTF2-like_dom_sf"/>
</dbReference>
<dbReference type="InterPro" id="IPR032596">
    <property type="entry name" value="DUF4904"/>
</dbReference>
<proteinExistence type="predicted"/>
<evidence type="ECO:0000313" key="3">
    <source>
        <dbReference type="Proteomes" id="UP000316958"/>
    </source>
</evidence>